<feature type="domain" description="EAL" evidence="3">
    <location>
        <begin position="319"/>
        <end position="573"/>
    </location>
</feature>
<sequence length="580" mass="64955">MTNRLLVIEHCSMSSSWVMEYLQGTPWQVTEADSLELGLALAKTHRPNLVICVDHLPHLDGFDALQELRAATHTQSVQILMISDRGDRSSFRRAMAMGADDFLSMPFSPAELQEAIETRLHKGQPDQSAVLSAALPLSQGPEGELPFVQSRDLAHHFLRLHEVPTFSEQDLAAEKIGGFILMSIDQLNWFRSTSGPHFSDEVLRCFEQRLWASLPETVPFMARVEENLYALMLPPDCSPLLTKAADGVWQQRLSLPLTVEDQEILITTSIASIQYSLDAPPQFEVMLGQARQLLNRIKRKGGNQILTEPFLESSQASDQFAIATNILRGLTEDQFHAYYQPQVDLSTGQFVGAEALVRWHHPDWGVLEPGRFIPVAEETGVIAQIDERVLRLACQAMQRWSANSARPLTVSINLSGLSFNRPNLCELVEEVLNEYGVAPEWLELEVTESILMQDTQKSAQTMRDLKALGVSLAIDDFGVGYSSLSYLQQFPFDTLKIDQCFIQNVDQNPGNGAITEAVVKLAHTLNLRVVAEGVERIEEREFLRNHGCDVMQGYLVSPPVPRSVFETFLTTQLNKRPSYA</sequence>
<evidence type="ECO:0000313" key="4">
    <source>
        <dbReference type="EMBL" id="MCM1983433.1"/>
    </source>
</evidence>
<feature type="domain" description="Response regulatory" evidence="2">
    <location>
        <begin position="4"/>
        <end position="120"/>
    </location>
</feature>
<organism evidence="4 5">
    <name type="scientific">Lyngbya confervoides BDU141951</name>
    <dbReference type="NCBI Taxonomy" id="1574623"/>
    <lineage>
        <taxon>Bacteria</taxon>
        <taxon>Bacillati</taxon>
        <taxon>Cyanobacteriota</taxon>
        <taxon>Cyanophyceae</taxon>
        <taxon>Oscillatoriophycideae</taxon>
        <taxon>Oscillatoriales</taxon>
        <taxon>Microcoleaceae</taxon>
        <taxon>Lyngbya</taxon>
    </lineage>
</organism>
<dbReference type="Proteomes" id="UP000031561">
    <property type="component" value="Unassembled WGS sequence"/>
</dbReference>
<dbReference type="InterPro" id="IPR043128">
    <property type="entry name" value="Rev_trsase/Diguanyl_cyclase"/>
</dbReference>
<comment type="caution">
    <text evidence="1">Lacks conserved residue(s) required for the propagation of feature annotation.</text>
</comment>
<dbReference type="Gene3D" id="3.20.20.450">
    <property type="entry name" value="EAL domain"/>
    <property type="match status" value="1"/>
</dbReference>
<dbReference type="RefSeq" id="WP_166275194.1">
    <property type="nucleotide sequence ID" value="NZ_JTHE03000061.1"/>
</dbReference>
<dbReference type="Pfam" id="PF00072">
    <property type="entry name" value="Response_reg"/>
    <property type="match status" value="1"/>
</dbReference>
<dbReference type="InterPro" id="IPR035919">
    <property type="entry name" value="EAL_sf"/>
</dbReference>
<dbReference type="InterPro" id="IPR011006">
    <property type="entry name" value="CheY-like_superfamily"/>
</dbReference>
<evidence type="ECO:0000256" key="1">
    <source>
        <dbReference type="PROSITE-ProRule" id="PRU00169"/>
    </source>
</evidence>
<evidence type="ECO:0000313" key="5">
    <source>
        <dbReference type="Proteomes" id="UP000031561"/>
    </source>
</evidence>
<dbReference type="Pfam" id="PF00563">
    <property type="entry name" value="EAL"/>
    <property type="match status" value="1"/>
</dbReference>
<dbReference type="PANTHER" id="PTHR33121:SF71">
    <property type="entry name" value="OXYGEN SENSOR PROTEIN DOSP"/>
    <property type="match status" value="1"/>
</dbReference>
<dbReference type="Pfam" id="PF00990">
    <property type="entry name" value="GGDEF"/>
    <property type="match status" value="1"/>
</dbReference>
<proteinExistence type="predicted"/>
<dbReference type="CDD" id="cd00156">
    <property type="entry name" value="REC"/>
    <property type="match status" value="1"/>
</dbReference>
<dbReference type="PROSITE" id="PS50110">
    <property type="entry name" value="RESPONSE_REGULATORY"/>
    <property type="match status" value="1"/>
</dbReference>
<dbReference type="InterPro" id="IPR000160">
    <property type="entry name" value="GGDEF_dom"/>
</dbReference>
<dbReference type="SMART" id="SM00052">
    <property type="entry name" value="EAL"/>
    <property type="match status" value="1"/>
</dbReference>
<evidence type="ECO:0000259" key="2">
    <source>
        <dbReference type="PROSITE" id="PS50110"/>
    </source>
</evidence>
<reference evidence="4 5" key="1">
    <citation type="journal article" date="2015" name="Genome Announc.">
        <title>Draft Genome Sequence of Filamentous Marine Cyanobacterium Lyngbya confervoides Strain BDU141951.</title>
        <authorList>
            <person name="Chandrababunaidu M.M."/>
            <person name="Sen D."/>
            <person name="Tripathy S."/>
        </authorList>
    </citation>
    <scope>NUCLEOTIDE SEQUENCE [LARGE SCALE GENOMIC DNA]</scope>
    <source>
        <strain evidence="4 5">BDU141951</strain>
    </source>
</reference>
<dbReference type="FunFam" id="3.20.20.450:FF:000001">
    <property type="entry name" value="Cyclic di-GMP phosphodiesterase yahA"/>
    <property type="match status" value="1"/>
</dbReference>
<gene>
    <name evidence="4" type="ORF">QQ91_0011455</name>
</gene>
<protein>
    <submittedName>
        <fullName evidence="4">EAL domain-containing protein</fullName>
    </submittedName>
</protein>
<dbReference type="InterPro" id="IPR050706">
    <property type="entry name" value="Cyclic-di-GMP_PDE-like"/>
</dbReference>
<dbReference type="Gene3D" id="3.40.50.2300">
    <property type="match status" value="1"/>
</dbReference>
<dbReference type="InterPro" id="IPR001789">
    <property type="entry name" value="Sig_transdc_resp-reg_receiver"/>
</dbReference>
<dbReference type="SUPFAM" id="SSF52172">
    <property type="entry name" value="CheY-like"/>
    <property type="match status" value="1"/>
</dbReference>
<dbReference type="CDD" id="cd01948">
    <property type="entry name" value="EAL"/>
    <property type="match status" value="1"/>
</dbReference>
<comment type="caution">
    <text evidence="4">The sequence shown here is derived from an EMBL/GenBank/DDBJ whole genome shotgun (WGS) entry which is preliminary data.</text>
</comment>
<evidence type="ECO:0000259" key="3">
    <source>
        <dbReference type="PROSITE" id="PS50883"/>
    </source>
</evidence>
<dbReference type="EMBL" id="JTHE03000061">
    <property type="protein sequence ID" value="MCM1983433.1"/>
    <property type="molecule type" value="Genomic_DNA"/>
</dbReference>
<keyword evidence="5" id="KW-1185">Reference proteome</keyword>
<accession>A0ABD4T420</accession>
<dbReference type="SMART" id="SM00448">
    <property type="entry name" value="REC"/>
    <property type="match status" value="1"/>
</dbReference>
<dbReference type="SUPFAM" id="SSF141868">
    <property type="entry name" value="EAL domain-like"/>
    <property type="match status" value="1"/>
</dbReference>
<dbReference type="AlphaFoldDB" id="A0ABD4T420"/>
<dbReference type="InterPro" id="IPR001633">
    <property type="entry name" value="EAL_dom"/>
</dbReference>
<dbReference type="SUPFAM" id="SSF55073">
    <property type="entry name" value="Nucleotide cyclase"/>
    <property type="match status" value="1"/>
</dbReference>
<dbReference type="InterPro" id="IPR029787">
    <property type="entry name" value="Nucleotide_cyclase"/>
</dbReference>
<dbReference type="PANTHER" id="PTHR33121">
    <property type="entry name" value="CYCLIC DI-GMP PHOSPHODIESTERASE PDEF"/>
    <property type="match status" value="1"/>
</dbReference>
<dbReference type="PROSITE" id="PS50883">
    <property type="entry name" value="EAL"/>
    <property type="match status" value="1"/>
</dbReference>
<dbReference type="Gene3D" id="3.30.70.270">
    <property type="match status" value="1"/>
</dbReference>
<name>A0ABD4T420_9CYAN</name>